<dbReference type="GO" id="GO:0030870">
    <property type="term" value="C:Mre11 complex"/>
    <property type="evidence" value="ECO:0007669"/>
    <property type="project" value="InterPro"/>
</dbReference>
<evidence type="ECO:0000256" key="2">
    <source>
        <dbReference type="ARBA" id="ARBA00022763"/>
    </source>
</evidence>
<feature type="region of interest" description="Disordered" evidence="6">
    <location>
        <begin position="679"/>
        <end position="702"/>
    </location>
</feature>
<dbReference type="Pfam" id="PF00498">
    <property type="entry name" value="FHA"/>
    <property type="match status" value="1"/>
</dbReference>
<dbReference type="InterPro" id="IPR040227">
    <property type="entry name" value="Nibrin-rel"/>
</dbReference>
<evidence type="ECO:0000256" key="1">
    <source>
        <dbReference type="ARBA" id="ARBA00004123"/>
    </source>
</evidence>
<name>A0A4Y1RRK1_PRUDU</name>
<protein>
    <submittedName>
        <fullName evidence="8">Nijmegen breakage syndrome 1</fullName>
    </submittedName>
</protein>
<evidence type="ECO:0000313" key="8">
    <source>
        <dbReference type="EMBL" id="BBH06585.1"/>
    </source>
</evidence>
<evidence type="ECO:0000256" key="4">
    <source>
        <dbReference type="ARBA" id="ARBA00023242"/>
    </source>
</evidence>
<dbReference type="PANTHER" id="PTHR12162">
    <property type="entry name" value="NIBRIN-RELATED"/>
    <property type="match status" value="1"/>
</dbReference>
<dbReference type="GO" id="GO:0000724">
    <property type="term" value="P:double-strand break repair via homologous recombination"/>
    <property type="evidence" value="ECO:0007669"/>
    <property type="project" value="TreeGrafter"/>
</dbReference>
<dbReference type="SMART" id="SM00240">
    <property type="entry name" value="FHA"/>
    <property type="match status" value="1"/>
</dbReference>
<keyword evidence="4" id="KW-0539">Nucleus</keyword>
<evidence type="ECO:0000259" key="7">
    <source>
        <dbReference type="PROSITE" id="PS50006"/>
    </source>
</evidence>
<comment type="similarity">
    <text evidence="5">Belongs to the Nibrin family.</text>
</comment>
<keyword evidence="3" id="KW-0234">DNA repair</keyword>
<feature type="domain" description="FHA" evidence="7">
    <location>
        <begin position="18"/>
        <end position="87"/>
    </location>
</feature>
<gene>
    <name evidence="8" type="ORF">Prudu_018279</name>
</gene>
<keyword evidence="2" id="KW-0227">DNA damage</keyword>
<dbReference type="InterPro" id="IPR008984">
    <property type="entry name" value="SMAD_FHA_dom_sf"/>
</dbReference>
<organism evidence="8">
    <name type="scientific">Prunus dulcis</name>
    <name type="common">Almond</name>
    <name type="synonym">Amygdalus dulcis</name>
    <dbReference type="NCBI Taxonomy" id="3755"/>
    <lineage>
        <taxon>Eukaryota</taxon>
        <taxon>Viridiplantae</taxon>
        <taxon>Streptophyta</taxon>
        <taxon>Embryophyta</taxon>
        <taxon>Tracheophyta</taxon>
        <taxon>Spermatophyta</taxon>
        <taxon>Magnoliopsida</taxon>
        <taxon>eudicotyledons</taxon>
        <taxon>Gunneridae</taxon>
        <taxon>Pentapetalae</taxon>
        <taxon>rosids</taxon>
        <taxon>fabids</taxon>
        <taxon>Rosales</taxon>
        <taxon>Rosaceae</taxon>
        <taxon>Amygdaloideae</taxon>
        <taxon>Amygdaleae</taxon>
        <taxon>Prunus</taxon>
    </lineage>
</organism>
<evidence type="ECO:0000256" key="3">
    <source>
        <dbReference type="ARBA" id="ARBA00023204"/>
    </source>
</evidence>
<feature type="region of interest" description="Disordered" evidence="6">
    <location>
        <begin position="470"/>
        <end position="489"/>
    </location>
</feature>
<dbReference type="EMBL" id="AP019302">
    <property type="protein sequence ID" value="BBH06585.1"/>
    <property type="molecule type" value="Genomic_DNA"/>
</dbReference>
<proteinExistence type="inferred from homology"/>
<dbReference type="CDD" id="cd22667">
    <property type="entry name" value="FHA_NBN"/>
    <property type="match status" value="1"/>
</dbReference>
<sequence length="702" mass="78205">MVWGFFPDDPHSGEDKFYIFARGTYKVGRKGCDVNITKDKGVSRVHAEIVVDAMISAPLHTKSSILSSKVRIRDCSKYGTFINKNLTSMEKIHELPNKETSLEKGTWFHLVLAMQSTGAHITYHLSQECTHVLVDQLMPVKEDMLDAIVAKKTFVLGSWVEFIVIHGFAPTLTFEGVSVKLADPRTRENCLEGYTFLLDSKPVYKFMNRLRSLLEVSGAKILTIDAFNLNSQSSDCGENDRVVCVIPEQSSDDWFNKLGSLLRVNETGLISAILNGRLDPAMLKSPCVVVSSSCSTDETVVADSDTEEIATSVLATASLGTKGVVENVPHEISTNYAAPKSEDNYVMSCRRSSDISTVRGKLDESESGNVDIIYSQDLIVRDASIPCTVATTANHRVVNFKRFRKPNIQSGNSFNNIIPFLKYPYKCTIIYALFLDDRDSDYGGEEVLESVKEEKRRKQMEAVSEELFNNEGQNCRSSSSSSSMASNHTTKRIQEPSIILLGNVHFGMRTSREPKPELTATALNCNIIIRGNTVHQQPAPHQEFDLWELQASQLNPHRLPHSESQRNIARLLLLLLEGAEQAARIWVLSCQLDYKLSGVAVTLVEFWQTSFTELSACVPNIQAAASFVVDADLLVGVSRSDAHVEGGRQALIIIEIELGYLQFVHRELWKLWSENEEYNTSSDGNQNDLEQDQAYSPTKAPA</sequence>
<dbReference type="InterPro" id="IPR000253">
    <property type="entry name" value="FHA_dom"/>
</dbReference>
<dbReference type="PROSITE" id="PS50006">
    <property type="entry name" value="FHA_DOMAIN"/>
    <property type="match status" value="1"/>
</dbReference>
<comment type="subcellular location">
    <subcellularLocation>
        <location evidence="1">Nucleus</location>
    </subcellularLocation>
</comment>
<dbReference type="Gene3D" id="2.60.200.20">
    <property type="match status" value="1"/>
</dbReference>
<dbReference type="PANTHER" id="PTHR12162:SF0">
    <property type="entry name" value="NIBRIN"/>
    <property type="match status" value="1"/>
</dbReference>
<evidence type="ECO:0000256" key="5">
    <source>
        <dbReference type="ARBA" id="ARBA00044757"/>
    </source>
</evidence>
<feature type="compositionally biased region" description="Polar residues" evidence="6">
    <location>
        <begin position="679"/>
        <end position="696"/>
    </location>
</feature>
<dbReference type="GO" id="GO:0007095">
    <property type="term" value="P:mitotic G2 DNA damage checkpoint signaling"/>
    <property type="evidence" value="ECO:0007669"/>
    <property type="project" value="InterPro"/>
</dbReference>
<accession>A0A4Y1RRK1</accession>
<evidence type="ECO:0000256" key="6">
    <source>
        <dbReference type="SAM" id="MobiDB-lite"/>
    </source>
</evidence>
<reference evidence="8" key="1">
    <citation type="journal article" date="2019" name="Science">
        <title>Mutation of a bHLH transcription factor allowed almond domestication.</title>
        <authorList>
            <person name="Sanchez-Perez R."/>
            <person name="Pavan S."/>
            <person name="Mazzeo R."/>
            <person name="Moldovan C."/>
            <person name="Aiese Cigliano R."/>
            <person name="Del Cueto J."/>
            <person name="Ricciardi F."/>
            <person name="Lotti C."/>
            <person name="Ricciardi L."/>
            <person name="Dicenta F."/>
            <person name="Lopez-Marques R.L."/>
            <person name="Lindberg Moller B."/>
        </authorList>
    </citation>
    <scope>NUCLEOTIDE SEQUENCE</scope>
</reference>
<dbReference type="AlphaFoldDB" id="A0A4Y1RRK1"/>
<dbReference type="GO" id="GO:0003684">
    <property type="term" value="F:damaged DNA binding"/>
    <property type="evidence" value="ECO:0007669"/>
    <property type="project" value="TreeGrafter"/>
</dbReference>
<dbReference type="SUPFAM" id="SSF49879">
    <property type="entry name" value="SMAD/FHA domain"/>
    <property type="match status" value="1"/>
</dbReference>